<accession>A0A9P6FRA7</accession>
<feature type="compositionally biased region" description="Low complexity" evidence="11">
    <location>
        <begin position="761"/>
        <end position="812"/>
    </location>
</feature>
<feature type="compositionally biased region" description="Polar residues" evidence="11">
    <location>
        <begin position="307"/>
        <end position="337"/>
    </location>
</feature>
<comment type="subcellular location">
    <subcellularLocation>
        <location evidence="1">Nucleus</location>
    </subcellularLocation>
</comment>
<evidence type="ECO:0000256" key="2">
    <source>
        <dbReference type="ARBA" id="ARBA00022723"/>
    </source>
</evidence>
<feature type="region of interest" description="Disordered" evidence="11">
    <location>
        <begin position="503"/>
        <end position="554"/>
    </location>
</feature>
<feature type="non-terminal residue" evidence="13">
    <location>
        <position position="1"/>
    </location>
</feature>
<evidence type="ECO:0000256" key="6">
    <source>
        <dbReference type="ARBA" id="ARBA00023015"/>
    </source>
</evidence>
<dbReference type="GO" id="GO:0005634">
    <property type="term" value="C:nucleus"/>
    <property type="evidence" value="ECO:0007669"/>
    <property type="project" value="UniProtKB-SubCell"/>
</dbReference>
<evidence type="ECO:0000313" key="13">
    <source>
        <dbReference type="EMBL" id="KAF9579336.1"/>
    </source>
</evidence>
<evidence type="ECO:0000256" key="1">
    <source>
        <dbReference type="ARBA" id="ARBA00004123"/>
    </source>
</evidence>
<feature type="domain" description="C2H2-type" evidence="12">
    <location>
        <begin position="579"/>
        <end position="608"/>
    </location>
</feature>
<sequence length="927" mass="98632">MEALVDCLLGDIEINAVDKNGFTALHFAAWTGQTKMYEKLEQYGARVDVRNKHKALPRQLFVDASGPDREFASMYHPSSMDMSGTGSLRPRSFDGQSRPGELKDGIEAAYSRAKRHNSGSHMYLKGPISQGSMDMPREPVYDQVHRPSRHNSMNLPPQQHSQPSSHLHTRTASQPIHSHSPVHHRAPPRSPSPLRESYGAASHYQPQGMGSSNGSSTSASSASGPGGPRRYLHPVDMPPARSGSLPSIRLEPEHHDLMDRPRGGEHRNIGHGPNASPSSSSFHNSPSYRPHHPPSPSTPPNSSMNNGQGSSPMHHTGSSMHPPQRYATSPTSPSSYDHIQRSPHPYEQQQQQHEERQSDRLLPSFGTTLPMPHNSFQYSDEPSPGRAHPSTSSPISPSTPSDPTENSRNNNNNSSSNSNGGHGSGRATTLPGSSSSSSSSSTNTTTTGQKRSGPFHGSSPEGPLAKSARTMDGSGRIKGEHGYDLQGPALPIDQIRSTLTGMNERDNNSAMEGRMMSSPSSSNHHLGMDKDPQGHHERSKDGGSGSSHDDGSKTNLTVSAAAAAAAAVAAARKVGLASHTCPHPNCNKSFTRPFNLRAHMRVHTAERPYKCDTCALAFSRLHDRNRHAKLHTGIKPFQCQYCNHQFIRPDALRRHLGRGGGAGCGQKAAAAAAAAALSTGGSGAANVSGATPATTATGTAPASSGGEMSMGTKTNTSNTATGASNGVRPWTGGSESGHYPYANRGLSMRPQGNLSDNPSEGRGAVATAASAAVAANGGMAPSSRSSSGSSMRSNRSISSTVSTVPTTVSSLSPDWRNSVKMTTPEPMDGVEIQEDHEMLDVEEEEEEEEEGDEDEGEEGEEEDINGEDDEELEEEMEEEEEQTKGRLVDPHKDGSILDSNSGTIPTNTIITTAAAMVAAHGKNREDL</sequence>
<gene>
    <name evidence="13" type="ORF">BGW38_004447</name>
</gene>
<keyword evidence="5" id="KW-0862">Zinc</keyword>
<keyword evidence="4 10" id="KW-0863">Zinc-finger</keyword>
<dbReference type="FunFam" id="3.30.160.60:FF:000032">
    <property type="entry name" value="Krueppel-like factor 4"/>
    <property type="match status" value="1"/>
</dbReference>
<feature type="compositionally biased region" description="Low complexity" evidence="11">
    <location>
        <begin position="681"/>
        <end position="726"/>
    </location>
</feature>
<reference evidence="13" key="1">
    <citation type="journal article" date="2020" name="Fungal Divers.">
        <title>Resolving the Mortierellaceae phylogeny through synthesis of multi-gene phylogenetics and phylogenomics.</title>
        <authorList>
            <person name="Vandepol N."/>
            <person name="Liber J."/>
            <person name="Desiro A."/>
            <person name="Na H."/>
            <person name="Kennedy M."/>
            <person name="Barry K."/>
            <person name="Grigoriev I.V."/>
            <person name="Miller A.N."/>
            <person name="O'Donnell K."/>
            <person name="Stajich J.E."/>
            <person name="Bonito G."/>
        </authorList>
    </citation>
    <scope>NUCLEOTIDE SEQUENCE</scope>
    <source>
        <strain evidence="13">KOD1015</strain>
    </source>
</reference>
<protein>
    <recommendedName>
        <fullName evidence="12">C2H2-type domain-containing protein</fullName>
    </recommendedName>
</protein>
<dbReference type="Gene3D" id="1.25.40.20">
    <property type="entry name" value="Ankyrin repeat-containing domain"/>
    <property type="match status" value="1"/>
</dbReference>
<feature type="domain" description="C2H2-type" evidence="12">
    <location>
        <begin position="609"/>
        <end position="636"/>
    </location>
</feature>
<keyword evidence="2" id="KW-0479">Metal-binding</keyword>
<evidence type="ECO:0000259" key="12">
    <source>
        <dbReference type="PROSITE" id="PS50157"/>
    </source>
</evidence>
<feature type="region of interest" description="Disordered" evidence="11">
    <location>
        <begin position="76"/>
        <end position="491"/>
    </location>
</feature>
<evidence type="ECO:0000256" key="11">
    <source>
        <dbReference type="SAM" id="MobiDB-lite"/>
    </source>
</evidence>
<evidence type="ECO:0000256" key="4">
    <source>
        <dbReference type="ARBA" id="ARBA00022771"/>
    </source>
</evidence>
<dbReference type="GO" id="GO:0010468">
    <property type="term" value="P:regulation of gene expression"/>
    <property type="evidence" value="ECO:0007669"/>
    <property type="project" value="TreeGrafter"/>
</dbReference>
<proteinExistence type="predicted"/>
<dbReference type="Proteomes" id="UP000780801">
    <property type="component" value="Unassembled WGS sequence"/>
</dbReference>
<feature type="compositionally biased region" description="Basic and acidic residues" evidence="11">
    <location>
        <begin position="526"/>
        <end position="552"/>
    </location>
</feature>
<dbReference type="OrthoDB" id="8922241at2759"/>
<keyword evidence="8" id="KW-0539">Nucleus</keyword>
<feature type="compositionally biased region" description="Low complexity" evidence="11">
    <location>
        <begin position="273"/>
        <end position="288"/>
    </location>
</feature>
<dbReference type="Pfam" id="PF13637">
    <property type="entry name" value="Ank_4"/>
    <property type="match status" value="1"/>
</dbReference>
<feature type="compositionally biased region" description="Acidic residues" evidence="11">
    <location>
        <begin position="840"/>
        <end position="881"/>
    </location>
</feature>
<dbReference type="PANTHER" id="PTHR16515">
    <property type="entry name" value="PR DOMAIN ZINC FINGER PROTEIN"/>
    <property type="match status" value="1"/>
</dbReference>
<dbReference type="SMART" id="SM00355">
    <property type="entry name" value="ZnF_C2H2"/>
    <property type="match status" value="3"/>
</dbReference>
<keyword evidence="7" id="KW-0804">Transcription</keyword>
<dbReference type="EMBL" id="JAABOA010002844">
    <property type="protein sequence ID" value="KAF9579336.1"/>
    <property type="molecule type" value="Genomic_DNA"/>
</dbReference>
<keyword evidence="14" id="KW-1185">Reference proteome</keyword>
<feature type="compositionally biased region" description="Polar residues" evidence="11">
    <location>
        <begin position="150"/>
        <end position="177"/>
    </location>
</feature>
<evidence type="ECO:0000256" key="5">
    <source>
        <dbReference type="ARBA" id="ARBA00022833"/>
    </source>
</evidence>
<keyword evidence="3" id="KW-0677">Repeat</keyword>
<dbReference type="SUPFAM" id="SSF57667">
    <property type="entry name" value="beta-beta-alpha zinc fingers"/>
    <property type="match status" value="2"/>
</dbReference>
<evidence type="ECO:0000256" key="10">
    <source>
        <dbReference type="PROSITE-ProRule" id="PRU00042"/>
    </source>
</evidence>
<dbReference type="InterPro" id="IPR036236">
    <property type="entry name" value="Znf_C2H2_sf"/>
</dbReference>
<dbReference type="InterPro" id="IPR013087">
    <property type="entry name" value="Znf_C2H2_type"/>
</dbReference>
<evidence type="ECO:0000256" key="3">
    <source>
        <dbReference type="ARBA" id="ARBA00022737"/>
    </source>
</evidence>
<name>A0A9P6FRA7_9FUNG</name>
<feature type="compositionally biased region" description="Low complexity" evidence="11">
    <location>
        <begin position="389"/>
        <end position="419"/>
    </location>
</feature>
<evidence type="ECO:0000313" key="14">
    <source>
        <dbReference type="Proteomes" id="UP000780801"/>
    </source>
</evidence>
<dbReference type="InterPro" id="IPR036770">
    <property type="entry name" value="Ankyrin_rpt-contain_sf"/>
</dbReference>
<dbReference type="GO" id="GO:0008270">
    <property type="term" value="F:zinc ion binding"/>
    <property type="evidence" value="ECO:0007669"/>
    <property type="project" value="UniProtKB-KW"/>
</dbReference>
<dbReference type="PROSITE" id="PS50088">
    <property type="entry name" value="ANK_REPEAT"/>
    <property type="match status" value="1"/>
</dbReference>
<feature type="compositionally biased region" description="Basic and acidic residues" evidence="11">
    <location>
        <begin position="135"/>
        <end position="145"/>
    </location>
</feature>
<dbReference type="Gene3D" id="3.30.160.60">
    <property type="entry name" value="Classic Zinc Finger"/>
    <property type="match status" value="3"/>
</dbReference>
<dbReference type="PROSITE" id="PS50297">
    <property type="entry name" value="ANK_REP_REGION"/>
    <property type="match status" value="1"/>
</dbReference>
<dbReference type="SUPFAM" id="SSF48403">
    <property type="entry name" value="Ankyrin repeat"/>
    <property type="match status" value="1"/>
</dbReference>
<keyword evidence="6" id="KW-0805">Transcription regulation</keyword>
<keyword evidence="9" id="KW-0040">ANK repeat</keyword>
<dbReference type="PROSITE" id="PS50157">
    <property type="entry name" value="ZINC_FINGER_C2H2_2"/>
    <property type="match status" value="2"/>
</dbReference>
<evidence type="ECO:0000256" key="7">
    <source>
        <dbReference type="ARBA" id="ARBA00023163"/>
    </source>
</evidence>
<comment type="caution">
    <text evidence="13">The sequence shown here is derived from an EMBL/GenBank/DDBJ whole genome shotgun (WGS) entry which is preliminary data.</text>
</comment>
<feature type="compositionally biased region" description="Low complexity" evidence="11">
    <location>
        <begin position="208"/>
        <end position="223"/>
    </location>
</feature>
<feature type="region of interest" description="Disordered" evidence="11">
    <location>
        <begin position="681"/>
        <end position="906"/>
    </location>
</feature>
<dbReference type="Pfam" id="PF00096">
    <property type="entry name" value="zf-C2H2"/>
    <property type="match status" value="2"/>
</dbReference>
<organism evidence="13 14">
    <name type="scientific">Lunasporangiospora selenospora</name>
    <dbReference type="NCBI Taxonomy" id="979761"/>
    <lineage>
        <taxon>Eukaryota</taxon>
        <taxon>Fungi</taxon>
        <taxon>Fungi incertae sedis</taxon>
        <taxon>Mucoromycota</taxon>
        <taxon>Mortierellomycotina</taxon>
        <taxon>Mortierellomycetes</taxon>
        <taxon>Mortierellales</taxon>
        <taxon>Mortierellaceae</taxon>
        <taxon>Lunasporangiospora</taxon>
    </lineage>
</organism>
<dbReference type="PANTHER" id="PTHR16515:SF49">
    <property type="entry name" value="GASTRULA ZINC FINGER PROTEIN XLCGF49.1-LIKE-RELATED"/>
    <property type="match status" value="1"/>
</dbReference>
<feature type="repeat" description="ANK" evidence="9">
    <location>
        <begin position="20"/>
        <end position="52"/>
    </location>
</feature>
<dbReference type="PROSITE" id="PS00028">
    <property type="entry name" value="ZINC_FINGER_C2H2_1"/>
    <property type="match status" value="2"/>
</dbReference>
<feature type="compositionally biased region" description="Basic and acidic residues" evidence="11">
    <location>
        <begin position="882"/>
        <end position="895"/>
    </location>
</feature>
<feature type="compositionally biased region" description="Low complexity" evidence="11">
    <location>
        <begin position="342"/>
        <end position="351"/>
    </location>
</feature>
<evidence type="ECO:0000256" key="9">
    <source>
        <dbReference type="PROSITE-ProRule" id="PRU00023"/>
    </source>
</evidence>
<dbReference type="AlphaFoldDB" id="A0A9P6FRA7"/>
<dbReference type="InterPro" id="IPR002110">
    <property type="entry name" value="Ankyrin_rpt"/>
</dbReference>
<evidence type="ECO:0000256" key="8">
    <source>
        <dbReference type="ARBA" id="ARBA00023242"/>
    </source>
</evidence>
<feature type="compositionally biased region" description="Basic and acidic residues" evidence="11">
    <location>
        <begin position="250"/>
        <end position="268"/>
    </location>
</feature>
<dbReference type="InterPro" id="IPR050331">
    <property type="entry name" value="Zinc_finger"/>
</dbReference>
<feature type="compositionally biased region" description="Low complexity" evidence="11">
    <location>
        <begin position="433"/>
        <end position="447"/>
    </location>
</feature>